<accession>A0ABR8T6G2</accession>
<dbReference type="RefSeq" id="WP_191805217.1">
    <property type="nucleotide sequence ID" value="NZ_JACSQL010000031.1"/>
</dbReference>
<evidence type="ECO:0000256" key="1">
    <source>
        <dbReference type="ARBA" id="ARBA00022448"/>
    </source>
</evidence>
<dbReference type="PROSITE" id="PS50893">
    <property type="entry name" value="ABC_TRANSPORTER_2"/>
    <property type="match status" value="1"/>
</dbReference>
<evidence type="ECO:0000259" key="4">
    <source>
        <dbReference type="PROSITE" id="PS50893"/>
    </source>
</evidence>
<organism evidence="5 6">
    <name type="scientific">Paenibacillus gallinarum</name>
    <dbReference type="NCBI Taxonomy" id="2762232"/>
    <lineage>
        <taxon>Bacteria</taxon>
        <taxon>Bacillati</taxon>
        <taxon>Bacillota</taxon>
        <taxon>Bacilli</taxon>
        <taxon>Bacillales</taxon>
        <taxon>Paenibacillaceae</taxon>
        <taxon>Paenibacillus</taxon>
    </lineage>
</organism>
<dbReference type="Pfam" id="PF00005">
    <property type="entry name" value="ABC_tran"/>
    <property type="match status" value="1"/>
</dbReference>
<dbReference type="InterPro" id="IPR027417">
    <property type="entry name" value="P-loop_NTPase"/>
</dbReference>
<dbReference type="InterPro" id="IPR015854">
    <property type="entry name" value="ABC_transpr_LolD-like"/>
</dbReference>
<keyword evidence="1" id="KW-0813">Transport</keyword>
<dbReference type="InterPro" id="IPR017911">
    <property type="entry name" value="MacB-like_ATP-bd"/>
</dbReference>
<dbReference type="SUPFAM" id="SSF52540">
    <property type="entry name" value="P-loop containing nucleoside triphosphate hydrolases"/>
    <property type="match status" value="1"/>
</dbReference>
<dbReference type="PANTHER" id="PTHR24220:SF86">
    <property type="entry name" value="ABC TRANSPORTER ABCH.1"/>
    <property type="match status" value="1"/>
</dbReference>
<keyword evidence="2" id="KW-0547">Nucleotide-binding</keyword>
<evidence type="ECO:0000256" key="3">
    <source>
        <dbReference type="ARBA" id="ARBA00022840"/>
    </source>
</evidence>
<dbReference type="InterPro" id="IPR003593">
    <property type="entry name" value="AAA+_ATPase"/>
</dbReference>
<dbReference type="SMART" id="SM00382">
    <property type="entry name" value="AAA"/>
    <property type="match status" value="1"/>
</dbReference>
<proteinExistence type="predicted"/>
<dbReference type="PANTHER" id="PTHR24220">
    <property type="entry name" value="IMPORT ATP-BINDING PROTEIN"/>
    <property type="match status" value="1"/>
</dbReference>
<gene>
    <name evidence="5" type="ORF">H9647_25205</name>
</gene>
<dbReference type="InterPro" id="IPR017871">
    <property type="entry name" value="ABC_transporter-like_CS"/>
</dbReference>
<dbReference type="Gene3D" id="3.40.50.300">
    <property type="entry name" value="P-loop containing nucleotide triphosphate hydrolases"/>
    <property type="match status" value="1"/>
</dbReference>
<dbReference type="CDD" id="cd03255">
    <property type="entry name" value="ABC_MJ0796_LolCDE_FtsE"/>
    <property type="match status" value="1"/>
</dbReference>
<dbReference type="Proteomes" id="UP000608071">
    <property type="component" value="Unassembled WGS sequence"/>
</dbReference>
<feature type="domain" description="ABC transporter" evidence="4">
    <location>
        <begin position="3"/>
        <end position="224"/>
    </location>
</feature>
<evidence type="ECO:0000256" key="2">
    <source>
        <dbReference type="ARBA" id="ARBA00022741"/>
    </source>
</evidence>
<keyword evidence="6" id="KW-1185">Reference proteome</keyword>
<dbReference type="GO" id="GO:0005524">
    <property type="term" value="F:ATP binding"/>
    <property type="evidence" value="ECO:0007669"/>
    <property type="project" value="UniProtKB-KW"/>
</dbReference>
<name>A0ABR8T6G2_9BACL</name>
<evidence type="ECO:0000313" key="6">
    <source>
        <dbReference type="Proteomes" id="UP000608071"/>
    </source>
</evidence>
<dbReference type="InterPro" id="IPR003439">
    <property type="entry name" value="ABC_transporter-like_ATP-bd"/>
</dbReference>
<dbReference type="PROSITE" id="PS00211">
    <property type="entry name" value="ABC_TRANSPORTER_1"/>
    <property type="match status" value="1"/>
</dbReference>
<protein>
    <submittedName>
        <fullName evidence="5">ABC transporter ATP-binding protein</fullName>
    </submittedName>
</protein>
<keyword evidence="3 5" id="KW-0067">ATP-binding</keyword>
<reference evidence="5 6" key="1">
    <citation type="submission" date="2020-08" db="EMBL/GenBank/DDBJ databases">
        <title>A Genomic Blueprint of the Chicken Gut Microbiome.</title>
        <authorList>
            <person name="Gilroy R."/>
            <person name="Ravi A."/>
            <person name="Getino M."/>
            <person name="Pursley I."/>
            <person name="Horton D.L."/>
            <person name="Alikhan N.-F."/>
            <person name="Baker D."/>
            <person name="Gharbi K."/>
            <person name="Hall N."/>
            <person name="Watson M."/>
            <person name="Adriaenssens E.M."/>
            <person name="Foster-Nyarko E."/>
            <person name="Jarju S."/>
            <person name="Secka A."/>
            <person name="Antonio M."/>
            <person name="Oren A."/>
            <person name="Chaudhuri R."/>
            <person name="La Ragione R.M."/>
            <person name="Hildebrand F."/>
            <person name="Pallen M.J."/>
        </authorList>
    </citation>
    <scope>NUCLEOTIDE SEQUENCE [LARGE SCALE GENOMIC DNA]</scope>
    <source>
        <strain evidence="5 6">Sa2BVA9</strain>
    </source>
</reference>
<evidence type="ECO:0000313" key="5">
    <source>
        <dbReference type="EMBL" id="MBD7971362.1"/>
    </source>
</evidence>
<comment type="caution">
    <text evidence="5">The sequence shown here is derived from an EMBL/GenBank/DDBJ whole genome shotgun (WGS) entry which is preliminary data.</text>
</comment>
<sequence>MLLELSRINKSFKNGKNREKILENLNLKVFKGESIAIKGKSGCGKSTLLNILGGLISFEEGEMMFDGTNISKLTANERAEYRRKNVAFVTQNFHLLDDRNVFDNIALPLQYIRMPKKEIKSRVEEVMCDLEIQHTMKRNILTLSGGERQRVAIARAIVKEPSILLADEPTGSLDEKTEESILTIFDELHHKGMTLIIVTHDDSVSSHCQHVYELHHKKLNYVNS</sequence>
<dbReference type="EMBL" id="JACSQL010000031">
    <property type="protein sequence ID" value="MBD7971362.1"/>
    <property type="molecule type" value="Genomic_DNA"/>
</dbReference>